<proteinExistence type="predicted"/>
<protein>
    <submittedName>
        <fullName evidence="1">Uncharacterized protein</fullName>
    </submittedName>
</protein>
<evidence type="ECO:0000313" key="2">
    <source>
        <dbReference type="Proteomes" id="UP000078512"/>
    </source>
</evidence>
<name>A0A197JWM4_9FUNG</name>
<organism evidence="1 2">
    <name type="scientific">Linnemannia elongata AG-77</name>
    <dbReference type="NCBI Taxonomy" id="1314771"/>
    <lineage>
        <taxon>Eukaryota</taxon>
        <taxon>Fungi</taxon>
        <taxon>Fungi incertae sedis</taxon>
        <taxon>Mucoromycota</taxon>
        <taxon>Mortierellomycotina</taxon>
        <taxon>Mortierellomycetes</taxon>
        <taxon>Mortierellales</taxon>
        <taxon>Mortierellaceae</taxon>
        <taxon>Linnemannia</taxon>
    </lineage>
</organism>
<dbReference type="AlphaFoldDB" id="A0A197JWM4"/>
<gene>
    <name evidence="1" type="ORF">K457DRAFT_19170</name>
</gene>
<keyword evidence="2" id="KW-1185">Reference proteome</keyword>
<reference evidence="1 2" key="1">
    <citation type="submission" date="2016-05" db="EMBL/GenBank/DDBJ databases">
        <title>Genome sequencing reveals origins of a unique bacterial endosymbiosis in the earliest lineages of terrestrial Fungi.</title>
        <authorList>
            <consortium name="DOE Joint Genome Institute"/>
            <person name="Uehling J."/>
            <person name="Gryganskyi A."/>
            <person name="Hameed K."/>
            <person name="Tschaplinski T."/>
            <person name="Misztal P."/>
            <person name="Wu S."/>
            <person name="Desiro A."/>
            <person name="Vande Pol N."/>
            <person name="Du Z.-Y."/>
            <person name="Zienkiewicz A."/>
            <person name="Zienkiewicz K."/>
            <person name="Morin E."/>
            <person name="Tisserant E."/>
            <person name="Splivallo R."/>
            <person name="Hainaut M."/>
            <person name="Henrissat B."/>
            <person name="Ohm R."/>
            <person name="Kuo A."/>
            <person name="Yan J."/>
            <person name="Lipzen A."/>
            <person name="Nolan M."/>
            <person name="Labutti K."/>
            <person name="Barry K."/>
            <person name="Goldstein A."/>
            <person name="Labbe J."/>
            <person name="Schadt C."/>
            <person name="Tuskan G."/>
            <person name="Grigoriev I."/>
            <person name="Martin F."/>
            <person name="Vilgalys R."/>
            <person name="Bonito G."/>
        </authorList>
    </citation>
    <scope>NUCLEOTIDE SEQUENCE [LARGE SCALE GENOMIC DNA]</scope>
    <source>
        <strain evidence="1 2">AG-77</strain>
    </source>
</reference>
<dbReference type="EMBL" id="KV442041">
    <property type="protein sequence ID" value="OAQ29358.1"/>
    <property type="molecule type" value="Genomic_DNA"/>
</dbReference>
<dbReference type="Proteomes" id="UP000078512">
    <property type="component" value="Unassembled WGS sequence"/>
</dbReference>
<evidence type="ECO:0000313" key="1">
    <source>
        <dbReference type="EMBL" id="OAQ29358.1"/>
    </source>
</evidence>
<sequence>MGVRVIILQNISCNQGVHSVDIGVEASQEDAVSHNLGWRYCIVKAMVDCTDEPLLGVVVGVGWDGMEDELGGYFDAGILDLPLGGTLEGGGDLANVPSKDNHLASKSCHKSLKTLNKNVHTSTHKKTCATPVGEGLVQALQAFDPETKIDAVDISGSDRHIIWPANWKVCTQNPEAGNPLMPDMAVKVGAVKKTEDCPKGA</sequence>
<accession>A0A197JWM4</accession>